<dbReference type="SUPFAM" id="SSF52218">
    <property type="entry name" value="Flavoproteins"/>
    <property type="match status" value="1"/>
</dbReference>
<evidence type="ECO:0000256" key="2">
    <source>
        <dbReference type="ARBA" id="ARBA00003297"/>
    </source>
</evidence>
<keyword evidence="6 8" id="KW-0288">FMN</keyword>
<feature type="domain" description="Flavodoxin-like" evidence="9">
    <location>
        <begin position="5"/>
        <end position="146"/>
    </location>
</feature>
<dbReference type="Gene3D" id="3.40.50.360">
    <property type="match status" value="1"/>
</dbReference>
<evidence type="ECO:0000313" key="10">
    <source>
        <dbReference type="EMBL" id="SDM79804.1"/>
    </source>
</evidence>
<comment type="function">
    <text evidence="2 8">Low-potential electron donor to a number of redox enzymes.</text>
</comment>
<dbReference type="EMBL" id="FNHF01000005">
    <property type="protein sequence ID" value="SDM79804.1"/>
    <property type="molecule type" value="Genomic_DNA"/>
</dbReference>
<dbReference type="GO" id="GO:0009055">
    <property type="term" value="F:electron transfer activity"/>
    <property type="evidence" value="ECO:0007669"/>
    <property type="project" value="UniProtKB-UniRule"/>
</dbReference>
<keyword evidence="4 8" id="KW-0813">Transport</keyword>
<comment type="similarity">
    <text evidence="3 8">Belongs to the flavodoxin family.</text>
</comment>
<dbReference type="Proteomes" id="UP000182347">
    <property type="component" value="Unassembled WGS sequence"/>
</dbReference>
<dbReference type="PROSITE" id="PS50902">
    <property type="entry name" value="FLAVODOXIN_LIKE"/>
    <property type="match status" value="1"/>
</dbReference>
<keyword evidence="5 8" id="KW-0285">Flavoprotein</keyword>
<name>A0A1G9W5J5_9BACI</name>
<dbReference type="Pfam" id="PF00258">
    <property type="entry name" value="Flavodoxin_1"/>
    <property type="match status" value="1"/>
</dbReference>
<proteinExistence type="inferred from homology"/>
<protein>
    <recommendedName>
        <fullName evidence="8">Flavodoxin</fullName>
    </recommendedName>
</protein>
<dbReference type="AlphaFoldDB" id="A0A1G9W5J5"/>
<dbReference type="NCBIfam" id="NF005216">
    <property type="entry name" value="PRK06703.1"/>
    <property type="match status" value="1"/>
</dbReference>
<evidence type="ECO:0000256" key="4">
    <source>
        <dbReference type="ARBA" id="ARBA00022448"/>
    </source>
</evidence>
<evidence type="ECO:0000256" key="5">
    <source>
        <dbReference type="ARBA" id="ARBA00022630"/>
    </source>
</evidence>
<comment type="cofactor">
    <cofactor evidence="1 8">
        <name>FMN</name>
        <dbReference type="ChEBI" id="CHEBI:58210"/>
    </cofactor>
</comment>
<dbReference type="InterPro" id="IPR008254">
    <property type="entry name" value="Flavodoxin/NO_synth"/>
</dbReference>
<reference evidence="11" key="1">
    <citation type="submission" date="2016-10" db="EMBL/GenBank/DDBJ databases">
        <authorList>
            <person name="Varghese N."/>
            <person name="Submissions S."/>
        </authorList>
    </citation>
    <scope>NUCLEOTIDE SEQUENCE [LARGE SCALE GENOMIC DNA]</scope>
    <source>
        <strain evidence="11">CGMCC 1.6199</strain>
    </source>
</reference>
<dbReference type="InterPro" id="IPR001226">
    <property type="entry name" value="Flavodoxin_CS"/>
</dbReference>
<dbReference type="NCBIfam" id="TIGR01753">
    <property type="entry name" value="flav_short"/>
    <property type="match status" value="1"/>
</dbReference>
<evidence type="ECO:0000313" key="11">
    <source>
        <dbReference type="Proteomes" id="UP000182347"/>
    </source>
</evidence>
<dbReference type="GO" id="GO:0016651">
    <property type="term" value="F:oxidoreductase activity, acting on NAD(P)H"/>
    <property type="evidence" value="ECO:0007669"/>
    <property type="project" value="UniProtKB-ARBA"/>
</dbReference>
<sequence>MMPKVILLYCSMSGNTEEMAEIIEKTMKKQGLEVLAFQIDLDDIAAADLLDYDAILFGTYTWGDGDIPYETEDFYDDMEEIDLTGKVVALFGSCDSMYPHYGGAIDTFAERFKERGAASVLYHLKVDLTPDEDDMKRCEVFAEEFVKELSISIP</sequence>
<dbReference type="GO" id="GO:0010181">
    <property type="term" value="F:FMN binding"/>
    <property type="evidence" value="ECO:0007669"/>
    <property type="project" value="UniProtKB-UniRule"/>
</dbReference>
<dbReference type="NCBIfam" id="NF005246">
    <property type="entry name" value="PRK06756.1"/>
    <property type="match status" value="1"/>
</dbReference>
<dbReference type="PANTHER" id="PTHR42809:SF1">
    <property type="entry name" value="FLAVODOXIN 1"/>
    <property type="match status" value="1"/>
</dbReference>
<accession>A0A1G9W5J5</accession>
<gene>
    <name evidence="10" type="ORF">SAMN05216244_3437</name>
</gene>
<dbReference type="PANTHER" id="PTHR42809">
    <property type="entry name" value="FLAVODOXIN 2"/>
    <property type="match status" value="1"/>
</dbReference>
<keyword evidence="11" id="KW-1185">Reference proteome</keyword>
<evidence type="ECO:0000256" key="1">
    <source>
        <dbReference type="ARBA" id="ARBA00001917"/>
    </source>
</evidence>
<dbReference type="InterPro" id="IPR010087">
    <property type="entry name" value="Flav_short"/>
</dbReference>
<evidence type="ECO:0000256" key="7">
    <source>
        <dbReference type="ARBA" id="ARBA00022982"/>
    </source>
</evidence>
<keyword evidence="7 8" id="KW-0249">Electron transport</keyword>
<dbReference type="InterPro" id="IPR050619">
    <property type="entry name" value="Flavodoxin"/>
</dbReference>
<evidence type="ECO:0000259" key="9">
    <source>
        <dbReference type="PROSITE" id="PS50902"/>
    </source>
</evidence>
<dbReference type="PROSITE" id="PS00201">
    <property type="entry name" value="FLAVODOXIN"/>
    <property type="match status" value="1"/>
</dbReference>
<evidence type="ECO:0000256" key="3">
    <source>
        <dbReference type="ARBA" id="ARBA00005267"/>
    </source>
</evidence>
<evidence type="ECO:0000256" key="8">
    <source>
        <dbReference type="RuleBase" id="RU367037"/>
    </source>
</evidence>
<dbReference type="InterPro" id="IPR029039">
    <property type="entry name" value="Flavoprotein-like_sf"/>
</dbReference>
<organism evidence="10 11">
    <name type="scientific">Sediminibacillus halophilus</name>
    <dbReference type="NCBI Taxonomy" id="482461"/>
    <lineage>
        <taxon>Bacteria</taxon>
        <taxon>Bacillati</taxon>
        <taxon>Bacillota</taxon>
        <taxon>Bacilli</taxon>
        <taxon>Bacillales</taxon>
        <taxon>Bacillaceae</taxon>
        <taxon>Sediminibacillus</taxon>
    </lineage>
</organism>
<evidence type="ECO:0000256" key="6">
    <source>
        <dbReference type="ARBA" id="ARBA00022643"/>
    </source>
</evidence>
<dbReference type="STRING" id="482461.SAMN05216244_3437"/>